<reference evidence="10 11" key="2">
    <citation type="submission" date="2014-05" db="EMBL/GenBank/DDBJ databases">
        <title>Draft genome sequence of Halobacillus karajensis HK-03.</title>
        <authorList>
            <person name="Khelaifia S."/>
            <person name="Croce O."/>
            <person name="Lagier J.C."/>
            <person name="Raoult D."/>
        </authorList>
    </citation>
    <scope>NUCLEOTIDE SEQUENCE [LARGE SCALE GENOMIC DNA]</scope>
    <source>
        <strain evidence="10 11">HD-03</strain>
    </source>
</reference>
<dbReference type="AlphaFoldDB" id="A0A024P9X0"/>
<dbReference type="InterPro" id="IPR032837">
    <property type="entry name" value="G1PDH"/>
</dbReference>
<keyword evidence="6" id="KW-0520">NAD</keyword>
<sequence>MNDLQEMKQLAFELEEDPDKVLPYINIDKGSIEALPEYLNHRGFKHVALIADQHTWKAAGKKIATILEQGGYEVAPVQITPNTNGQVLADEPSIVQVLVETPPRVDVLLAIGSGTIHDITRFCSSKMGAPFISVPTAASVDGFTSKGAPLILRGFKQTIQTVSPIAVFADIDILKEAPLEMTAAGFGDMIAKMTSLLDWKISHWVNDEPYNETAANLTRRSLYNCVDHVNEIAKADEEGIRILIKALIESGLVMLLLDFSRPASGGEHHLSHYWEMDLLKKGAPQVLHGAKVGVATAILIQLYQFYAEDESVFGAHTPRIAEEISRLPDYVDVLDWLQLTGGAQVPSDLGIDSALVHESLNKAFTIRDRCTGLYLINQAKTEDLSISWRSDHEL</sequence>
<evidence type="ECO:0000256" key="2">
    <source>
        <dbReference type="ARBA" id="ARBA00022516"/>
    </source>
</evidence>
<evidence type="ECO:0000256" key="3">
    <source>
        <dbReference type="ARBA" id="ARBA00022723"/>
    </source>
</evidence>
<evidence type="ECO:0000313" key="11">
    <source>
        <dbReference type="Proteomes" id="UP000028868"/>
    </source>
</evidence>
<dbReference type="SUPFAM" id="SSF56796">
    <property type="entry name" value="Dehydroquinate synthase-like"/>
    <property type="match status" value="1"/>
</dbReference>
<keyword evidence="1" id="KW-0963">Cytoplasm</keyword>
<evidence type="ECO:0000256" key="5">
    <source>
        <dbReference type="ARBA" id="ARBA00023002"/>
    </source>
</evidence>
<proteinExistence type="predicted"/>
<evidence type="ECO:0000256" key="9">
    <source>
        <dbReference type="ARBA" id="ARBA00023264"/>
    </source>
</evidence>
<keyword evidence="7" id="KW-0443">Lipid metabolism</keyword>
<evidence type="ECO:0000313" key="10">
    <source>
        <dbReference type="EMBL" id="CDQ25207.1"/>
    </source>
</evidence>
<dbReference type="GO" id="GO:0016614">
    <property type="term" value="F:oxidoreductase activity, acting on CH-OH group of donors"/>
    <property type="evidence" value="ECO:0007669"/>
    <property type="project" value="InterPro"/>
</dbReference>
<comment type="caution">
    <text evidence="10">The sequence shown here is derived from an EMBL/GenBank/DDBJ whole genome shotgun (WGS) entry which is preliminary data.</text>
</comment>
<evidence type="ECO:0000256" key="6">
    <source>
        <dbReference type="ARBA" id="ARBA00023027"/>
    </source>
</evidence>
<dbReference type="GO" id="GO:0008654">
    <property type="term" value="P:phospholipid biosynthetic process"/>
    <property type="evidence" value="ECO:0007669"/>
    <property type="project" value="UniProtKB-KW"/>
</dbReference>
<name>A0A024P9X0_9BACI</name>
<evidence type="ECO:0000256" key="7">
    <source>
        <dbReference type="ARBA" id="ARBA00023098"/>
    </source>
</evidence>
<reference evidence="11" key="1">
    <citation type="submission" date="2014-03" db="EMBL/GenBank/DDBJ databases">
        <authorList>
            <person name="Urmite Genomes U."/>
        </authorList>
    </citation>
    <scope>NUCLEOTIDE SEQUENCE [LARGE SCALE GENOMIC DNA]</scope>
    <source>
        <strain evidence="11">HD-03</strain>
    </source>
</reference>
<dbReference type="EMBL" id="CCDI010000004">
    <property type="protein sequence ID" value="CDQ25207.1"/>
    <property type="molecule type" value="Genomic_DNA"/>
</dbReference>
<keyword evidence="4" id="KW-0521">NADP</keyword>
<accession>A0A024P9X0</accession>
<dbReference type="PANTHER" id="PTHR43616">
    <property type="entry name" value="GLYCEROL DEHYDROGENASE"/>
    <property type="match status" value="1"/>
</dbReference>
<dbReference type="Gene3D" id="1.20.1090.10">
    <property type="entry name" value="Dehydroquinate synthase-like - alpha domain"/>
    <property type="match status" value="1"/>
</dbReference>
<keyword evidence="2" id="KW-0444">Lipid biosynthesis</keyword>
<keyword evidence="9" id="KW-1208">Phospholipid metabolism</keyword>
<evidence type="ECO:0000256" key="8">
    <source>
        <dbReference type="ARBA" id="ARBA00023209"/>
    </source>
</evidence>
<dbReference type="Gene3D" id="3.40.50.1970">
    <property type="match status" value="1"/>
</dbReference>
<dbReference type="RefSeq" id="WP_071414085.1">
    <property type="nucleotide sequence ID" value="NZ_CCDH010000002.1"/>
</dbReference>
<protein>
    <submittedName>
        <fullName evidence="10">Glycerol-1-phosphate dehydrogenase [NAD(P)+]</fullName>
    </submittedName>
</protein>
<gene>
    <name evidence="10" type="primary">egsA</name>
    <name evidence="10" type="ORF">BN983_03518</name>
</gene>
<organism evidence="10 11">
    <name type="scientific">Halobacillus karajensis</name>
    <dbReference type="NCBI Taxonomy" id="195088"/>
    <lineage>
        <taxon>Bacteria</taxon>
        <taxon>Bacillati</taxon>
        <taxon>Bacillota</taxon>
        <taxon>Bacilli</taxon>
        <taxon>Bacillales</taxon>
        <taxon>Bacillaceae</taxon>
        <taxon>Halobacillus</taxon>
    </lineage>
</organism>
<dbReference type="Pfam" id="PF13685">
    <property type="entry name" value="Fe-ADH_2"/>
    <property type="match status" value="1"/>
</dbReference>
<dbReference type="CDD" id="cd08175">
    <property type="entry name" value="G1PDH"/>
    <property type="match status" value="1"/>
</dbReference>
<dbReference type="GO" id="GO:0046872">
    <property type="term" value="F:metal ion binding"/>
    <property type="evidence" value="ECO:0007669"/>
    <property type="project" value="UniProtKB-KW"/>
</dbReference>
<keyword evidence="3" id="KW-0479">Metal-binding</keyword>
<keyword evidence="5" id="KW-0560">Oxidoreductase</keyword>
<dbReference type="InterPro" id="IPR016205">
    <property type="entry name" value="Glycerol_DH"/>
</dbReference>
<keyword evidence="11" id="KW-1185">Reference proteome</keyword>
<dbReference type="OrthoDB" id="9763580at2"/>
<keyword evidence="8" id="KW-0594">Phospholipid biosynthesis</keyword>
<dbReference type="PANTHER" id="PTHR43616:SF5">
    <property type="entry name" value="GLYCEROL DEHYDROGENASE 1"/>
    <property type="match status" value="1"/>
</dbReference>
<dbReference type="Proteomes" id="UP000028868">
    <property type="component" value="Unassembled WGS sequence"/>
</dbReference>
<evidence type="ECO:0000256" key="1">
    <source>
        <dbReference type="ARBA" id="ARBA00022490"/>
    </source>
</evidence>
<evidence type="ECO:0000256" key="4">
    <source>
        <dbReference type="ARBA" id="ARBA00022857"/>
    </source>
</evidence>